<reference evidence="7 8" key="1">
    <citation type="journal article" date="2019" name="Nat. Ecol. Evol.">
        <title>Megaphylogeny resolves global patterns of mushroom evolution.</title>
        <authorList>
            <person name="Varga T."/>
            <person name="Krizsan K."/>
            <person name="Foldi C."/>
            <person name="Dima B."/>
            <person name="Sanchez-Garcia M."/>
            <person name="Sanchez-Ramirez S."/>
            <person name="Szollosi G.J."/>
            <person name="Szarkandi J.G."/>
            <person name="Papp V."/>
            <person name="Albert L."/>
            <person name="Andreopoulos W."/>
            <person name="Angelini C."/>
            <person name="Antonin V."/>
            <person name="Barry K.W."/>
            <person name="Bougher N.L."/>
            <person name="Buchanan P."/>
            <person name="Buyck B."/>
            <person name="Bense V."/>
            <person name="Catcheside P."/>
            <person name="Chovatia M."/>
            <person name="Cooper J."/>
            <person name="Damon W."/>
            <person name="Desjardin D."/>
            <person name="Finy P."/>
            <person name="Geml J."/>
            <person name="Haridas S."/>
            <person name="Hughes K."/>
            <person name="Justo A."/>
            <person name="Karasinski D."/>
            <person name="Kautmanova I."/>
            <person name="Kiss B."/>
            <person name="Kocsube S."/>
            <person name="Kotiranta H."/>
            <person name="LaButti K.M."/>
            <person name="Lechner B.E."/>
            <person name="Liimatainen K."/>
            <person name="Lipzen A."/>
            <person name="Lukacs Z."/>
            <person name="Mihaltcheva S."/>
            <person name="Morgado L.N."/>
            <person name="Niskanen T."/>
            <person name="Noordeloos M.E."/>
            <person name="Ohm R.A."/>
            <person name="Ortiz-Santana B."/>
            <person name="Ovrebo C."/>
            <person name="Racz N."/>
            <person name="Riley R."/>
            <person name="Savchenko A."/>
            <person name="Shiryaev A."/>
            <person name="Soop K."/>
            <person name="Spirin V."/>
            <person name="Szebenyi C."/>
            <person name="Tomsovsky M."/>
            <person name="Tulloss R.E."/>
            <person name="Uehling J."/>
            <person name="Grigoriev I.V."/>
            <person name="Vagvolgyi C."/>
            <person name="Papp T."/>
            <person name="Martin F.M."/>
            <person name="Miettinen O."/>
            <person name="Hibbett D.S."/>
            <person name="Nagy L.G."/>
        </authorList>
    </citation>
    <scope>NUCLEOTIDE SEQUENCE [LARGE SCALE GENOMIC DNA]</scope>
    <source>
        <strain evidence="7 8">OMC1185</strain>
    </source>
</reference>
<dbReference type="Pfam" id="PF00724">
    <property type="entry name" value="Oxidored_FMN"/>
    <property type="match status" value="1"/>
</dbReference>
<dbReference type="GO" id="GO:0016491">
    <property type="term" value="F:oxidoreductase activity"/>
    <property type="evidence" value="ECO:0007669"/>
    <property type="project" value="UniProtKB-KW"/>
</dbReference>
<dbReference type="EMBL" id="ML213507">
    <property type="protein sequence ID" value="TFK53606.1"/>
    <property type="molecule type" value="Genomic_DNA"/>
</dbReference>
<evidence type="ECO:0000256" key="5">
    <source>
        <dbReference type="SAM" id="MobiDB-lite"/>
    </source>
</evidence>
<dbReference type="InterPro" id="IPR001155">
    <property type="entry name" value="OxRdtase_FMN_N"/>
</dbReference>
<evidence type="ECO:0000256" key="3">
    <source>
        <dbReference type="ARBA" id="ARBA00022643"/>
    </source>
</evidence>
<dbReference type="Proteomes" id="UP000305948">
    <property type="component" value="Unassembled WGS sequence"/>
</dbReference>
<keyword evidence="3" id="KW-0288">FMN</keyword>
<dbReference type="PANTHER" id="PTHR43656">
    <property type="entry name" value="BINDING OXIDOREDUCTASE, PUTATIVE (AFU_ORTHOLOGUE AFUA_2G08260)-RELATED"/>
    <property type="match status" value="1"/>
</dbReference>
<comment type="similarity">
    <text evidence="1">Belongs to the NADH:flavin oxidoreductase/NADH oxidase family.</text>
</comment>
<sequence length="424" mass="46535">MDPVDVLSQPVKLPFSGKVVPNRFLKSAMTERLCTWDPDNRAECGKPTEAYVNLYKKWGEGQTGMIVLGNVPVHREFLEAAGNAIIDKTNSWDAVEAFKPVVAAAKAHGMLVIAQLTHAGRQTAAHISEHPVSASATKTPDGAMGMTFKTARAMTEEEIWDAIDRWAFASEVLYKAGADGVQLHGAHGYLLSQFLSPRTNLRTDQWGGSFENRSRIVFETLKAIRKRVPDEAFILSIKINSHDFIDGGFDEQDCTAMVERLEAARVDLIELSGGTYETSAFEHKKESTIRREGFFVEFADRMRPHLKQSVLCVTGGFRNVGPMADAITRNTCQIIGLGRPLCAEPDLPKKILERQVTGAKENVLPFQLQIVAAVLQIHAIAENASVYDVSTKEGADEIGDILQGKKASPRPESAKYPLVGSGRS</sequence>
<proteinExistence type="inferred from homology"/>
<dbReference type="InterPro" id="IPR013785">
    <property type="entry name" value="Aldolase_TIM"/>
</dbReference>
<evidence type="ECO:0000313" key="7">
    <source>
        <dbReference type="EMBL" id="TFK53606.1"/>
    </source>
</evidence>
<accession>A0A5C3NAX4</accession>
<gene>
    <name evidence="7" type="ORF">OE88DRAFT_1643321</name>
</gene>
<dbReference type="GO" id="GO:0010181">
    <property type="term" value="F:FMN binding"/>
    <property type="evidence" value="ECO:0007669"/>
    <property type="project" value="InterPro"/>
</dbReference>
<dbReference type="STRING" id="5364.A0A5C3NAX4"/>
<evidence type="ECO:0000256" key="2">
    <source>
        <dbReference type="ARBA" id="ARBA00022630"/>
    </source>
</evidence>
<evidence type="ECO:0000259" key="6">
    <source>
        <dbReference type="Pfam" id="PF00724"/>
    </source>
</evidence>
<feature type="region of interest" description="Disordered" evidence="5">
    <location>
        <begin position="400"/>
        <end position="424"/>
    </location>
</feature>
<dbReference type="PANTHER" id="PTHR43656:SF5">
    <property type="entry name" value="NADH:FLAVIN OXIDOREDUCTASE_NADH OXIDASE N-TERMINAL DOMAIN-CONTAINING PROTEIN"/>
    <property type="match status" value="1"/>
</dbReference>
<dbReference type="CDD" id="cd04733">
    <property type="entry name" value="OYE_like_2_FMN"/>
    <property type="match status" value="1"/>
</dbReference>
<dbReference type="AlphaFoldDB" id="A0A5C3NAX4"/>
<evidence type="ECO:0000313" key="8">
    <source>
        <dbReference type="Proteomes" id="UP000305948"/>
    </source>
</evidence>
<keyword evidence="8" id="KW-1185">Reference proteome</keyword>
<dbReference type="Gene3D" id="3.20.20.70">
    <property type="entry name" value="Aldolase class I"/>
    <property type="match status" value="1"/>
</dbReference>
<feature type="domain" description="NADH:flavin oxidoreductase/NADH oxidase N-terminal" evidence="6">
    <location>
        <begin position="18"/>
        <end position="353"/>
    </location>
</feature>
<dbReference type="OrthoDB" id="1663137at2759"/>
<dbReference type="SUPFAM" id="SSF51395">
    <property type="entry name" value="FMN-linked oxidoreductases"/>
    <property type="match status" value="1"/>
</dbReference>
<dbReference type="InterPro" id="IPR051799">
    <property type="entry name" value="NADH_flavin_oxidoreductase"/>
</dbReference>
<protein>
    <submittedName>
        <fullName evidence="7">FMN-linked oxidoreductase</fullName>
    </submittedName>
</protein>
<keyword evidence="2" id="KW-0285">Flavoprotein</keyword>
<keyword evidence="4" id="KW-0560">Oxidoreductase</keyword>
<organism evidence="7 8">
    <name type="scientific">Heliocybe sulcata</name>
    <dbReference type="NCBI Taxonomy" id="5364"/>
    <lineage>
        <taxon>Eukaryota</taxon>
        <taxon>Fungi</taxon>
        <taxon>Dikarya</taxon>
        <taxon>Basidiomycota</taxon>
        <taxon>Agaricomycotina</taxon>
        <taxon>Agaricomycetes</taxon>
        <taxon>Gloeophyllales</taxon>
        <taxon>Gloeophyllaceae</taxon>
        <taxon>Heliocybe</taxon>
    </lineage>
</organism>
<name>A0A5C3NAX4_9AGAM</name>
<evidence type="ECO:0000256" key="4">
    <source>
        <dbReference type="ARBA" id="ARBA00023002"/>
    </source>
</evidence>
<evidence type="ECO:0000256" key="1">
    <source>
        <dbReference type="ARBA" id="ARBA00005979"/>
    </source>
</evidence>